<comment type="subcellular location">
    <subcellularLocation>
        <location evidence="1">Cell membrane</location>
        <topology evidence="1">Multi-pass membrane protein</topology>
    </subcellularLocation>
</comment>
<dbReference type="EMBL" id="CP027303">
    <property type="protein sequence ID" value="AWO74551.1"/>
    <property type="molecule type" value="Genomic_DNA"/>
</dbReference>
<evidence type="ECO:0000256" key="5">
    <source>
        <dbReference type="ARBA" id="ARBA00023136"/>
    </source>
</evidence>
<protein>
    <submittedName>
        <fullName evidence="6">Polysaccharide biosynthesis protein</fullName>
    </submittedName>
</protein>
<organism evidence="6 7">
    <name type="scientific">Geobacillus thermoleovorans</name>
    <name type="common">Bacillus thermoleovorans</name>
    <dbReference type="NCBI Taxonomy" id="33941"/>
    <lineage>
        <taxon>Bacteria</taxon>
        <taxon>Bacillati</taxon>
        <taxon>Bacillota</taxon>
        <taxon>Bacilli</taxon>
        <taxon>Bacillales</taxon>
        <taxon>Anoxybacillaceae</taxon>
        <taxon>Geobacillus</taxon>
        <taxon>Geobacillus thermoleovorans group</taxon>
    </lineage>
</organism>
<dbReference type="GO" id="GO:0005886">
    <property type="term" value="C:plasma membrane"/>
    <property type="evidence" value="ECO:0007669"/>
    <property type="project" value="UniProtKB-SubCell"/>
</dbReference>
<dbReference type="AlphaFoldDB" id="A0A2Z3N7U4"/>
<dbReference type="InterPro" id="IPR002797">
    <property type="entry name" value="Polysacc_synth"/>
</dbReference>
<keyword evidence="5" id="KW-0472">Membrane</keyword>
<dbReference type="Pfam" id="PF01943">
    <property type="entry name" value="Polysacc_synt"/>
    <property type="match status" value="1"/>
</dbReference>
<evidence type="ECO:0000313" key="7">
    <source>
        <dbReference type="Proteomes" id="UP000246996"/>
    </source>
</evidence>
<dbReference type="PANTHER" id="PTHR30250:SF11">
    <property type="entry name" value="O-ANTIGEN TRANSPORTER-RELATED"/>
    <property type="match status" value="1"/>
</dbReference>
<keyword evidence="2" id="KW-1003">Cell membrane</keyword>
<evidence type="ECO:0000256" key="3">
    <source>
        <dbReference type="ARBA" id="ARBA00022692"/>
    </source>
</evidence>
<dbReference type="InterPro" id="IPR050833">
    <property type="entry name" value="Poly_Biosynth_Transport"/>
</dbReference>
<keyword evidence="3" id="KW-0812">Transmembrane</keyword>
<keyword evidence="4" id="KW-1133">Transmembrane helix</keyword>
<sequence>MFIKHVFSYFVSRGLTGFINFLALAWYTRMLSAEDYGEYALIVATAGLANAIFFQWIRLVLLRFLSKYRDEKNEYVLLSTLFIGYLLTLAALIFVTFLSLFLGFETFSITIGVLLLAISQSIFDIISELLRASLQTKAYGLLSVLKAAISLGLSLLLIQWGLGSNGVVFGLILGPLLSLWILYAFQEKKQDIRFLLRKENFRFALLKECLSYGLPLTATLSLSFVMNQSDRLLLGWMAGKSEAGIYSAAYDLTQQTIIMLMMIVNLASYPLCVRALETEGYEAAQKQIRSSAVGLFLIAAPATIGMVTLNNSISSSILGEEFREKAAMIIPVVAISVLLQGMKSYYLDLSFQLGKKTTLQIWPVLVGGVINIVLNFAFIPVYGIQGAVYATFIAYIAAFVLSGMIGRAVFPLTIPLRDFAKIVVCAMVMSIPLYVLDSADDNLYRLIAKIGLGFFVYFAMVYILNVWQIREHVSGWAAKLKMERK</sequence>
<dbReference type="PANTHER" id="PTHR30250">
    <property type="entry name" value="PST FAMILY PREDICTED COLANIC ACID TRANSPORTER"/>
    <property type="match status" value="1"/>
</dbReference>
<reference evidence="7" key="1">
    <citation type="submission" date="2018-02" db="EMBL/GenBank/DDBJ databases">
        <title>The complete genome of bacterial strain SGAirxxxx.</title>
        <authorList>
            <person name="Schuster S.C."/>
        </authorList>
    </citation>
    <scope>NUCLEOTIDE SEQUENCE [LARGE SCALE GENOMIC DNA]</scope>
    <source>
        <strain evidence="7">SGAir0734</strain>
    </source>
</reference>
<name>A0A2Z3N7U4_GEOTH</name>
<accession>A0A2Z3N7U4</accession>
<evidence type="ECO:0000256" key="4">
    <source>
        <dbReference type="ARBA" id="ARBA00022989"/>
    </source>
</evidence>
<evidence type="ECO:0000256" key="2">
    <source>
        <dbReference type="ARBA" id="ARBA00022475"/>
    </source>
</evidence>
<gene>
    <name evidence="6" type="ORF">C1N76_08485</name>
</gene>
<dbReference type="Proteomes" id="UP000246996">
    <property type="component" value="Chromosome"/>
</dbReference>
<proteinExistence type="predicted"/>
<dbReference type="RefSeq" id="WP_068896084.1">
    <property type="nucleotide sequence ID" value="NZ_CP027303.2"/>
</dbReference>
<evidence type="ECO:0000313" key="6">
    <source>
        <dbReference type="EMBL" id="AWO74551.1"/>
    </source>
</evidence>
<evidence type="ECO:0000256" key="1">
    <source>
        <dbReference type="ARBA" id="ARBA00004651"/>
    </source>
</evidence>